<evidence type="ECO:0000256" key="3">
    <source>
        <dbReference type="RuleBase" id="RU003682"/>
    </source>
</evidence>
<comment type="similarity">
    <text evidence="3">Belongs to the iron/ascorbate-dependent oxidoreductase family.</text>
</comment>
<comment type="caution">
    <text evidence="5">The sequence shown here is derived from an EMBL/GenBank/DDBJ whole genome shotgun (WGS) entry which is preliminary data.</text>
</comment>
<comment type="pathway">
    <text evidence="1">Antibiotic biosynthesis.</text>
</comment>
<proteinExistence type="inferred from homology"/>
<sequence length="321" mass="35164">MTTPIAVPTINIDRDPAVVGREFDETLREVGFFQIVDHGVPDEVADRCWEVTRSFFDLPLEEKLSVERQEGGLYGYFPMLTESLAQSLDAMAPGDLKESFNMGPGVVAGHKPADETEASLFSANRWPAALPEFKPVWEAYYAAMSTLANRLMTMFAHGLDLPADFFADKIDRSPSALRAINYPEQSAPPEDGQLRAGAHTDYGTLTILRQELGRAGLQVRDDHSDAWVDIPPTPGALVINIGDLMARWTNDRWTSTLHRVVNPDAGSAVSTRRQSMPFFHNANYSALVECLPSSLAAGETPKYEPVLAGPHLAGKSHKAVG</sequence>
<dbReference type="InterPro" id="IPR005123">
    <property type="entry name" value="Oxoglu/Fe-dep_dioxygenase_dom"/>
</dbReference>
<dbReference type="InterPro" id="IPR044861">
    <property type="entry name" value="IPNS-like_FE2OG_OXY"/>
</dbReference>
<keyword evidence="3" id="KW-0560">Oxidoreductase</keyword>
<evidence type="ECO:0000256" key="1">
    <source>
        <dbReference type="ARBA" id="ARBA00004792"/>
    </source>
</evidence>
<keyword evidence="6" id="KW-1185">Reference proteome</keyword>
<dbReference type="Pfam" id="PF14226">
    <property type="entry name" value="DIOX_N"/>
    <property type="match status" value="1"/>
</dbReference>
<organism evidence="5 6">
    <name type="scientific">Leifsonella bigeumensis</name>
    <dbReference type="NCBI Taxonomy" id="433643"/>
    <lineage>
        <taxon>Bacteria</taxon>
        <taxon>Bacillati</taxon>
        <taxon>Actinomycetota</taxon>
        <taxon>Actinomycetes</taxon>
        <taxon>Micrococcales</taxon>
        <taxon>Microbacteriaceae</taxon>
        <taxon>Leifsonella</taxon>
    </lineage>
</organism>
<protein>
    <submittedName>
        <fullName evidence="5">2-oxoglutarate and iron-dependent oxygenase domain-containing protein</fullName>
    </submittedName>
</protein>
<evidence type="ECO:0000259" key="4">
    <source>
        <dbReference type="PROSITE" id="PS51471"/>
    </source>
</evidence>
<dbReference type="SUPFAM" id="SSF51197">
    <property type="entry name" value="Clavaminate synthase-like"/>
    <property type="match status" value="1"/>
</dbReference>
<gene>
    <name evidence="5" type="ORF">GCM10022239_03190</name>
</gene>
<keyword evidence="3" id="KW-0408">Iron</keyword>
<evidence type="ECO:0000313" key="6">
    <source>
        <dbReference type="Proteomes" id="UP001501004"/>
    </source>
</evidence>
<accession>A0ABP7F5A9</accession>
<dbReference type="PRINTS" id="PR00682">
    <property type="entry name" value="IPNSYNTHASE"/>
</dbReference>
<dbReference type="Gene3D" id="2.60.120.330">
    <property type="entry name" value="B-lactam Antibiotic, Isopenicillin N Synthase, Chain"/>
    <property type="match status" value="1"/>
</dbReference>
<keyword evidence="3" id="KW-0479">Metal-binding</keyword>
<dbReference type="InterPro" id="IPR050231">
    <property type="entry name" value="Iron_ascorbate_oxido_reductase"/>
</dbReference>
<dbReference type="Pfam" id="PF03171">
    <property type="entry name" value="2OG-FeII_Oxy"/>
    <property type="match status" value="1"/>
</dbReference>
<dbReference type="PROSITE" id="PS51471">
    <property type="entry name" value="FE2OG_OXY"/>
    <property type="match status" value="1"/>
</dbReference>
<dbReference type="EMBL" id="BAABAE010000001">
    <property type="protein sequence ID" value="GAA3729930.1"/>
    <property type="molecule type" value="Genomic_DNA"/>
</dbReference>
<evidence type="ECO:0000256" key="2">
    <source>
        <dbReference type="ARBA" id="ARBA00023194"/>
    </source>
</evidence>
<dbReference type="InterPro" id="IPR027443">
    <property type="entry name" value="IPNS-like_sf"/>
</dbReference>
<name>A0ABP7F5A9_9MICO</name>
<dbReference type="PANTHER" id="PTHR47990">
    <property type="entry name" value="2-OXOGLUTARATE (2OG) AND FE(II)-DEPENDENT OXYGENASE SUPERFAMILY PROTEIN-RELATED"/>
    <property type="match status" value="1"/>
</dbReference>
<evidence type="ECO:0000313" key="5">
    <source>
        <dbReference type="EMBL" id="GAA3729930.1"/>
    </source>
</evidence>
<dbReference type="InterPro" id="IPR026992">
    <property type="entry name" value="DIOX_N"/>
</dbReference>
<reference evidence="6" key="1">
    <citation type="journal article" date="2019" name="Int. J. Syst. Evol. Microbiol.">
        <title>The Global Catalogue of Microorganisms (GCM) 10K type strain sequencing project: providing services to taxonomists for standard genome sequencing and annotation.</title>
        <authorList>
            <consortium name="The Broad Institute Genomics Platform"/>
            <consortium name="The Broad Institute Genome Sequencing Center for Infectious Disease"/>
            <person name="Wu L."/>
            <person name="Ma J."/>
        </authorList>
    </citation>
    <scope>NUCLEOTIDE SEQUENCE [LARGE SCALE GENOMIC DNA]</scope>
    <source>
        <strain evidence="6">JCM 16949</strain>
    </source>
</reference>
<dbReference type="RefSeq" id="WP_344753023.1">
    <property type="nucleotide sequence ID" value="NZ_BAABAE010000001.1"/>
</dbReference>
<feature type="domain" description="Fe2OG dioxygenase" evidence="4">
    <location>
        <begin position="172"/>
        <end position="282"/>
    </location>
</feature>
<keyword evidence="2" id="KW-0045">Antibiotic biosynthesis</keyword>
<dbReference type="Proteomes" id="UP001501004">
    <property type="component" value="Unassembled WGS sequence"/>
</dbReference>